<keyword evidence="1" id="KW-0472">Membrane</keyword>
<dbReference type="InterPro" id="IPR038731">
    <property type="entry name" value="RgtA/B/C-like"/>
</dbReference>
<proteinExistence type="predicted"/>
<feature type="transmembrane region" description="Helical" evidence="1">
    <location>
        <begin position="145"/>
        <end position="162"/>
    </location>
</feature>
<feature type="transmembrane region" description="Helical" evidence="1">
    <location>
        <begin position="92"/>
        <end position="112"/>
    </location>
</feature>
<dbReference type="EMBL" id="UINC01016745">
    <property type="protein sequence ID" value="SVA69491.1"/>
    <property type="molecule type" value="Genomic_DNA"/>
</dbReference>
<reference evidence="3" key="1">
    <citation type="submission" date="2018-05" db="EMBL/GenBank/DDBJ databases">
        <authorList>
            <person name="Lanie J.A."/>
            <person name="Ng W.-L."/>
            <person name="Kazmierczak K.M."/>
            <person name="Andrzejewski T.M."/>
            <person name="Davidsen T.M."/>
            <person name="Wayne K.J."/>
            <person name="Tettelin H."/>
            <person name="Glass J.I."/>
            <person name="Rusch D."/>
            <person name="Podicherti R."/>
            <person name="Tsui H.-C.T."/>
            <person name="Winkler M.E."/>
        </authorList>
    </citation>
    <scope>NUCLEOTIDE SEQUENCE</scope>
</reference>
<evidence type="ECO:0000256" key="1">
    <source>
        <dbReference type="SAM" id="Phobius"/>
    </source>
</evidence>
<organism evidence="3">
    <name type="scientific">marine metagenome</name>
    <dbReference type="NCBI Taxonomy" id="408172"/>
    <lineage>
        <taxon>unclassified sequences</taxon>
        <taxon>metagenomes</taxon>
        <taxon>ecological metagenomes</taxon>
    </lineage>
</organism>
<dbReference type="AlphaFoldDB" id="A0A381XYJ2"/>
<feature type="domain" description="Glycosyltransferase RgtA/B/C/D-like" evidence="2">
    <location>
        <begin position="72"/>
        <end position="166"/>
    </location>
</feature>
<feature type="non-terminal residue" evidence="3">
    <location>
        <position position="168"/>
    </location>
</feature>
<accession>A0A381XYJ2</accession>
<evidence type="ECO:0000313" key="3">
    <source>
        <dbReference type="EMBL" id="SVA69491.1"/>
    </source>
</evidence>
<dbReference type="Pfam" id="PF13231">
    <property type="entry name" value="PMT_2"/>
    <property type="match status" value="1"/>
</dbReference>
<protein>
    <recommendedName>
        <fullName evidence="2">Glycosyltransferase RgtA/B/C/D-like domain-containing protein</fullName>
    </recommendedName>
</protein>
<feature type="transmembrane region" description="Helical" evidence="1">
    <location>
        <begin position="121"/>
        <end position="139"/>
    </location>
</feature>
<sequence length="168" mass="19159">MISRTSLNHKLKSLKTQHRYEILAYAVIVGVSIFMRLFQLSERAMHHDESLHAFYSWQLAQGNGLTHNPMMHGPLQMELTAGLFFLFGDSDFTARLIYGIAGSVLILIPLIFRQWLGREGALISSLLLCISPSLLYFSRFARNDILMAVFTFAIIMLVWDYLQKGSSK</sequence>
<dbReference type="InterPro" id="IPR019962">
    <property type="entry name" value="CHP03663"/>
</dbReference>
<dbReference type="NCBIfam" id="TIGR03663">
    <property type="entry name" value="flippase activity-associated protein Agl23"/>
    <property type="match status" value="1"/>
</dbReference>
<keyword evidence="1" id="KW-1133">Transmembrane helix</keyword>
<keyword evidence="1" id="KW-0812">Transmembrane</keyword>
<feature type="transmembrane region" description="Helical" evidence="1">
    <location>
        <begin position="20"/>
        <end position="38"/>
    </location>
</feature>
<evidence type="ECO:0000259" key="2">
    <source>
        <dbReference type="Pfam" id="PF13231"/>
    </source>
</evidence>
<dbReference type="PANTHER" id="PTHR41710">
    <property type="entry name" value="GLYCOSYL TRANSFERASE, FAMILY 39"/>
    <property type="match status" value="1"/>
</dbReference>
<gene>
    <name evidence="3" type="ORF">METZ01_LOCUS122345</name>
</gene>
<name>A0A381XYJ2_9ZZZZ</name>
<dbReference type="PANTHER" id="PTHR41710:SF2">
    <property type="entry name" value="GLYCOSYL TRANSFERASE FAMILY 39_83 DOMAIN-CONTAINING PROTEIN"/>
    <property type="match status" value="1"/>
</dbReference>